<keyword evidence="1" id="KW-0812">Transmembrane</keyword>
<keyword evidence="3" id="KW-1185">Reference proteome</keyword>
<keyword evidence="1" id="KW-1133">Transmembrane helix</keyword>
<reference evidence="3" key="1">
    <citation type="journal article" date="2014" name="Genome Announc.">
        <title>Draft genome sequence of Colletotrichum sublineola, a destructive pathogen of cultivated sorghum.</title>
        <authorList>
            <person name="Baroncelli R."/>
            <person name="Sanz-Martin J.M."/>
            <person name="Rech G.E."/>
            <person name="Sukno S.A."/>
            <person name="Thon M.R."/>
        </authorList>
    </citation>
    <scope>NUCLEOTIDE SEQUENCE [LARGE SCALE GENOMIC DNA]</scope>
    <source>
        <strain evidence="3">TX430BB</strain>
    </source>
</reference>
<dbReference type="OMA" id="HHNAYIS"/>
<gene>
    <name evidence="2" type="ORF">CSUB01_11967</name>
</gene>
<dbReference type="HOGENOM" id="CLU_020425_1_0_1"/>
<feature type="transmembrane region" description="Helical" evidence="1">
    <location>
        <begin position="16"/>
        <end position="36"/>
    </location>
</feature>
<comment type="caution">
    <text evidence="2">The sequence shown here is derived from an EMBL/GenBank/DDBJ whole genome shotgun (WGS) entry which is preliminary data.</text>
</comment>
<sequence>MAGVERPSFVLPLIRGARFGTFLGTFIMLTLMLVLFKNNYGDRWPNETNVWSDIHQKLAKHNFSTPEDGFGGHRHLRLFMPADGPSINLCKVVHSAVALGYPMPTLLNWNGEFNRPDWHFAGSHIAKLESLLVALDTLYEKDSTADNDIALLVDAYDIWFQLPPSALLERFHTLNHEADTRVQNSWMDSGYNPQFPIPPPKQNIVITTAKDCQPGTESGSHPNYPHWPASPLPPDFYGEETDNIDHSADSARKYRRVRPRCVNSGMIMGKVGPLRAALRKCREKVAAVSNKGRQLWSDQALIAEVIGEQEMWREWVRSVMPPDNQRAVGHLPKVPWEVQKVAEAALDGQHLEFGLGLDYTFSTMPPTCSAEEDGYFVKWADREAVRKESEKAGVPGSVRVPDMPQYLGGSDSPLSGGGLSWADVPLYTDFFFGNAPVAIHHNAYISGLKAWRLENWWNMTWFYPYLRDLVTVQLQRQENTRPLARITGGAAEQKEIVYWQPPEDAGSRTIKSFRWSNGGAKTTVMDWEGICQNGQANWERLIFGDEKGATSV</sequence>
<dbReference type="PANTHER" id="PTHR36587:SF2">
    <property type="entry name" value="EXPRESSION SITE-ASSOCIATED GENE 3 (ESAG3)-LIKE PROTEIN"/>
    <property type="match status" value="1"/>
</dbReference>
<dbReference type="eggNOG" id="ENOG502R952">
    <property type="taxonomic scope" value="Eukaryota"/>
</dbReference>
<dbReference type="EMBL" id="JMSE01000721">
    <property type="protein sequence ID" value="KDN68136.1"/>
    <property type="molecule type" value="Genomic_DNA"/>
</dbReference>
<accession>A0A066XQW9</accession>
<keyword evidence="1" id="KW-0472">Membrane</keyword>
<proteinExistence type="predicted"/>
<dbReference type="CDD" id="cd22997">
    <property type="entry name" value="GT_LH"/>
    <property type="match status" value="1"/>
</dbReference>
<evidence type="ECO:0000313" key="3">
    <source>
        <dbReference type="Proteomes" id="UP000027238"/>
    </source>
</evidence>
<name>A0A066XQW9_COLSU</name>
<evidence type="ECO:0000313" key="2">
    <source>
        <dbReference type="EMBL" id="KDN68136.1"/>
    </source>
</evidence>
<organism evidence="2 3">
    <name type="scientific">Colletotrichum sublineola</name>
    <name type="common">Sorghum anthracnose fungus</name>
    <dbReference type="NCBI Taxonomy" id="1173701"/>
    <lineage>
        <taxon>Eukaryota</taxon>
        <taxon>Fungi</taxon>
        <taxon>Dikarya</taxon>
        <taxon>Ascomycota</taxon>
        <taxon>Pezizomycotina</taxon>
        <taxon>Sordariomycetes</taxon>
        <taxon>Hypocreomycetidae</taxon>
        <taxon>Glomerellales</taxon>
        <taxon>Glomerellaceae</taxon>
        <taxon>Colletotrichum</taxon>
        <taxon>Colletotrichum graminicola species complex</taxon>
    </lineage>
</organism>
<protein>
    <submittedName>
        <fullName evidence="2">Uncharacterized protein</fullName>
    </submittedName>
</protein>
<dbReference type="PANTHER" id="PTHR36587">
    <property type="entry name" value="EXPRESSION SITE-ASSOCIATED GENE 3 (ESAG3)-LIKE PROTEIN"/>
    <property type="match status" value="1"/>
</dbReference>
<dbReference type="Proteomes" id="UP000027238">
    <property type="component" value="Unassembled WGS sequence"/>
</dbReference>
<dbReference type="OrthoDB" id="422736at2759"/>
<dbReference type="AlphaFoldDB" id="A0A066XQW9"/>
<evidence type="ECO:0000256" key="1">
    <source>
        <dbReference type="SAM" id="Phobius"/>
    </source>
</evidence>